<gene>
    <name evidence="1" type="ORF">OMM_06580</name>
</gene>
<protein>
    <submittedName>
        <fullName evidence="1">Uncharacterized protein</fullName>
    </submittedName>
</protein>
<evidence type="ECO:0000313" key="2">
    <source>
        <dbReference type="Proteomes" id="UP000189670"/>
    </source>
</evidence>
<proteinExistence type="predicted"/>
<evidence type="ECO:0000313" key="1">
    <source>
        <dbReference type="EMBL" id="ETR64732.1"/>
    </source>
</evidence>
<sequence length="112" mass="13204">MEDSFRSKVQSVGNIFFEKVNSTYSSARQSFSDATRGIKITYNIQELQKEKDMLEKRIGRRLTILRKQNPSLTQKILDDSVMKKYFYRLDILSDNIETFINERKSRLQADAQ</sequence>
<comment type="caution">
    <text evidence="1">The sequence shown here is derived from an EMBL/GenBank/DDBJ whole genome shotgun (WGS) entry which is preliminary data.</text>
</comment>
<dbReference type="EMBL" id="ATBP01003705">
    <property type="protein sequence ID" value="ETR64732.1"/>
    <property type="molecule type" value="Genomic_DNA"/>
</dbReference>
<organism evidence="1 2">
    <name type="scientific">Candidatus Magnetoglobus multicellularis str. Araruama</name>
    <dbReference type="NCBI Taxonomy" id="890399"/>
    <lineage>
        <taxon>Bacteria</taxon>
        <taxon>Pseudomonadati</taxon>
        <taxon>Thermodesulfobacteriota</taxon>
        <taxon>Desulfobacteria</taxon>
        <taxon>Desulfobacterales</taxon>
        <taxon>Desulfobacteraceae</taxon>
        <taxon>Candidatus Magnetoglobus</taxon>
    </lineage>
</organism>
<dbReference type="Proteomes" id="UP000189670">
    <property type="component" value="Unassembled WGS sequence"/>
</dbReference>
<accession>A0A1V1NQ32</accession>
<dbReference type="AlphaFoldDB" id="A0A1V1NQ32"/>
<name>A0A1V1NQ32_9BACT</name>
<reference evidence="2" key="1">
    <citation type="submission" date="2012-11" db="EMBL/GenBank/DDBJ databases">
        <authorList>
            <person name="Lucero-Rivera Y.E."/>
            <person name="Tovar-Ramirez D."/>
        </authorList>
    </citation>
    <scope>NUCLEOTIDE SEQUENCE [LARGE SCALE GENOMIC DNA]</scope>
    <source>
        <strain evidence="2">Araruama</strain>
    </source>
</reference>